<accession>A0AC35TZ38</accession>
<organism evidence="1 2">
    <name type="scientific">Rhabditophanes sp. KR3021</name>
    <dbReference type="NCBI Taxonomy" id="114890"/>
    <lineage>
        <taxon>Eukaryota</taxon>
        <taxon>Metazoa</taxon>
        <taxon>Ecdysozoa</taxon>
        <taxon>Nematoda</taxon>
        <taxon>Chromadorea</taxon>
        <taxon>Rhabditida</taxon>
        <taxon>Tylenchina</taxon>
        <taxon>Panagrolaimomorpha</taxon>
        <taxon>Strongyloidoidea</taxon>
        <taxon>Alloionematidae</taxon>
        <taxon>Rhabditophanes</taxon>
    </lineage>
</organism>
<dbReference type="Proteomes" id="UP000095286">
    <property type="component" value="Unplaced"/>
</dbReference>
<proteinExistence type="predicted"/>
<dbReference type="WBParaSite" id="RSKR_0000572300.1">
    <property type="protein sequence ID" value="RSKR_0000572300.1"/>
    <property type="gene ID" value="RSKR_0000572300"/>
</dbReference>
<protein>
    <submittedName>
        <fullName evidence="2">FYVE-type domain-containing protein</fullName>
    </submittedName>
</protein>
<reference evidence="2" key="1">
    <citation type="submission" date="2016-11" db="UniProtKB">
        <authorList>
            <consortium name="WormBaseParasite"/>
        </authorList>
    </citation>
    <scope>IDENTIFICATION</scope>
    <source>
        <strain evidence="2">KR3021</strain>
    </source>
</reference>
<name>A0AC35TZ38_9BILA</name>
<sequence>MEVGMDELRQILDKIERPSKEDNLKQVVLEIAEVEYSFCVKLKSMSLDYPKFIKQNSPKNKNLLTEYPIITKITQNLNQILNVHSFLLDKFVEAIENWKDNDPNIASIFTKQAGFLKMCTTFLGEKANYTNQLNAALEENEKLAELTRKYETELLSNCNHNAHKSSESMPSSGLTFAFELDSVHQNIVRYNLLMRRYQNALSEEKYPSEYEASVKAINNLQSVSQNVDHYLFQKAQKKRMLELCRRFPDGENLLIIPSRNLIHDGELIKQGRKDKLARYLILFDDVLLVCGISLLSNSLDNSKTKTYRLDEYQVECVEKIDYEREFKLLTNDKSNSFICDTKAIRDLWVKKLNEAQEQYIENKKNKEQLLPRQDGNGQTSNVETRNTTAAVWVSDKKSTTCMMIDCGSKFGRIIVRRHHCRKCGYLICSKCTGEAPVPSGGSEEKGNSVIQKVCPECFIEVKAKYSSVYEASKFRAPKNFNLKRMRYETGERSIIYEKVHRQDEVRRWAQMMDNCFAIYEAEMVCSTC</sequence>
<evidence type="ECO:0000313" key="2">
    <source>
        <dbReference type="WBParaSite" id="RSKR_0000572300.1"/>
    </source>
</evidence>
<evidence type="ECO:0000313" key="1">
    <source>
        <dbReference type="Proteomes" id="UP000095286"/>
    </source>
</evidence>